<accession>A0A5M3XF11</accession>
<dbReference type="InterPro" id="IPR029044">
    <property type="entry name" value="Nucleotide-diphossugar_trans"/>
</dbReference>
<protein>
    <submittedName>
        <fullName evidence="2">Putative glycosyltransferase</fullName>
    </submittedName>
</protein>
<dbReference type="OrthoDB" id="5243838at2"/>
<dbReference type="PANTHER" id="PTHR43685">
    <property type="entry name" value="GLYCOSYLTRANSFERASE"/>
    <property type="match status" value="1"/>
</dbReference>
<name>A0A5M3XF11_9ACTN</name>
<dbReference type="GO" id="GO:0016740">
    <property type="term" value="F:transferase activity"/>
    <property type="evidence" value="ECO:0007669"/>
    <property type="project" value="UniProtKB-KW"/>
</dbReference>
<dbReference type="Proteomes" id="UP000377595">
    <property type="component" value="Unassembled WGS sequence"/>
</dbReference>
<sequence length="495" mass="54414">MTTAPLPQGFAVRLNRRARVRDGGRTLVGGAPTRVIHLTDKARGVITGRTLRVSDRVSALLADRLLEIGMADPIAAELPGLDLGQVTVVVPARDRPDALARLLAAIGDRHHVIVVDDASADPAAIARVAAAHRAELVPLARNMGPAGARNAGLRRVRTPFVAFVDSDVVPEPDAFAILLRHFTDPRVAMAAPRVLGLRMPGRDRWIRRYEDARSSLDLGVEPGIVRPRAPVSWVPSACLLARVDALGAGFSADLRVGEDVDLVWRLAAEGWRVRYEPGAIVRHEHRTAVPDWLRRKAFYGTGAHLLAQRHGRDVAPAVLTPWSAAFALTLLAQRRWSLPVAALIFAAAAVRMSAKVKGSDDPTRLALILTSDRAVAAVWQTTALLLRHWWPLAAVGCVFSRRLRRTVAAAAVFDAVADLRRTGAHLDPVRYALARRLDDAAYGAGVWYGAIKGRSLQALLPDMRHPRRVRSRIWPTFRRRRRDDRPRHRPTHGKR</sequence>
<feature type="domain" description="Glycosyltransferase 2-like" evidence="1">
    <location>
        <begin position="87"/>
        <end position="204"/>
    </location>
</feature>
<dbReference type="RefSeq" id="WP_155342697.1">
    <property type="nucleotide sequence ID" value="NZ_BAAAHM010000001.1"/>
</dbReference>
<organism evidence="2 3">
    <name type="scientific">Acrocarpospora pleiomorpha</name>
    <dbReference type="NCBI Taxonomy" id="90975"/>
    <lineage>
        <taxon>Bacteria</taxon>
        <taxon>Bacillati</taxon>
        <taxon>Actinomycetota</taxon>
        <taxon>Actinomycetes</taxon>
        <taxon>Streptosporangiales</taxon>
        <taxon>Streptosporangiaceae</taxon>
        <taxon>Acrocarpospora</taxon>
    </lineage>
</organism>
<dbReference type="EMBL" id="BLAF01000004">
    <property type="protein sequence ID" value="GES17543.1"/>
    <property type="molecule type" value="Genomic_DNA"/>
</dbReference>
<dbReference type="SUPFAM" id="SSF53448">
    <property type="entry name" value="Nucleotide-diphospho-sugar transferases"/>
    <property type="match status" value="1"/>
</dbReference>
<dbReference type="PANTHER" id="PTHR43685:SF3">
    <property type="entry name" value="SLR2126 PROTEIN"/>
    <property type="match status" value="1"/>
</dbReference>
<dbReference type="Pfam" id="PF00535">
    <property type="entry name" value="Glycos_transf_2"/>
    <property type="match status" value="1"/>
</dbReference>
<dbReference type="AlphaFoldDB" id="A0A5M3XF11"/>
<evidence type="ECO:0000259" key="1">
    <source>
        <dbReference type="Pfam" id="PF00535"/>
    </source>
</evidence>
<dbReference type="InterPro" id="IPR001173">
    <property type="entry name" value="Glyco_trans_2-like"/>
</dbReference>
<comment type="caution">
    <text evidence="2">The sequence shown here is derived from an EMBL/GenBank/DDBJ whole genome shotgun (WGS) entry which is preliminary data.</text>
</comment>
<evidence type="ECO:0000313" key="3">
    <source>
        <dbReference type="Proteomes" id="UP000377595"/>
    </source>
</evidence>
<dbReference type="InterPro" id="IPR023981">
    <property type="entry name" value="MftF"/>
</dbReference>
<dbReference type="InterPro" id="IPR050834">
    <property type="entry name" value="Glycosyltransf_2"/>
</dbReference>
<reference evidence="2 3" key="1">
    <citation type="submission" date="2019-10" db="EMBL/GenBank/DDBJ databases">
        <title>Whole genome shotgun sequence of Acrocarpospora pleiomorpha NBRC 16267.</title>
        <authorList>
            <person name="Ichikawa N."/>
            <person name="Kimura A."/>
            <person name="Kitahashi Y."/>
            <person name="Komaki H."/>
            <person name="Oguchi A."/>
        </authorList>
    </citation>
    <scope>NUCLEOTIDE SEQUENCE [LARGE SCALE GENOMIC DNA]</scope>
    <source>
        <strain evidence="2 3">NBRC 16267</strain>
    </source>
</reference>
<dbReference type="NCBIfam" id="TIGR03965">
    <property type="entry name" value="mycofact_glyco"/>
    <property type="match status" value="1"/>
</dbReference>
<gene>
    <name evidence="2" type="ORF">Aple_004380</name>
</gene>
<evidence type="ECO:0000313" key="2">
    <source>
        <dbReference type="EMBL" id="GES17543.1"/>
    </source>
</evidence>
<dbReference type="Gene3D" id="3.90.550.10">
    <property type="entry name" value="Spore Coat Polysaccharide Biosynthesis Protein SpsA, Chain A"/>
    <property type="match status" value="1"/>
</dbReference>
<proteinExistence type="predicted"/>
<keyword evidence="3" id="KW-1185">Reference proteome</keyword>
<keyword evidence="2" id="KW-0808">Transferase</keyword>